<name>A0A0M3HSF2_ASCLU</name>
<evidence type="ECO:0000313" key="2">
    <source>
        <dbReference type="WBParaSite" id="ALUE_0000538801-mRNA-1"/>
    </source>
</evidence>
<organism evidence="1 2">
    <name type="scientific">Ascaris lumbricoides</name>
    <name type="common">Giant roundworm</name>
    <dbReference type="NCBI Taxonomy" id="6252"/>
    <lineage>
        <taxon>Eukaryota</taxon>
        <taxon>Metazoa</taxon>
        <taxon>Ecdysozoa</taxon>
        <taxon>Nematoda</taxon>
        <taxon>Chromadorea</taxon>
        <taxon>Rhabditida</taxon>
        <taxon>Spirurina</taxon>
        <taxon>Ascaridomorpha</taxon>
        <taxon>Ascaridoidea</taxon>
        <taxon>Ascarididae</taxon>
        <taxon>Ascaris</taxon>
    </lineage>
</organism>
<accession>A0A0M3HSF2</accession>
<proteinExistence type="predicted"/>
<sequence>MKSEDTIPLNPFADSVPEAVPLSPIVDESFCKVSSRGGEIEANYRGVSNENILLIVCVNQIHNSICERGGC</sequence>
<dbReference type="AlphaFoldDB" id="A0A0M3HSF2"/>
<reference evidence="2" key="1">
    <citation type="submission" date="2017-02" db="UniProtKB">
        <authorList>
            <consortium name="WormBaseParasite"/>
        </authorList>
    </citation>
    <scope>IDENTIFICATION</scope>
</reference>
<dbReference type="Proteomes" id="UP000036681">
    <property type="component" value="Unplaced"/>
</dbReference>
<dbReference type="WBParaSite" id="ALUE_0000538801-mRNA-1">
    <property type="protein sequence ID" value="ALUE_0000538801-mRNA-1"/>
    <property type="gene ID" value="ALUE_0000538801"/>
</dbReference>
<keyword evidence="1" id="KW-1185">Reference proteome</keyword>
<protein>
    <submittedName>
        <fullName evidence="2">Uncharacterized protein</fullName>
    </submittedName>
</protein>
<evidence type="ECO:0000313" key="1">
    <source>
        <dbReference type="Proteomes" id="UP000036681"/>
    </source>
</evidence>